<keyword evidence="3" id="KW-1185">Reference proteome</keyword>
<keyword evidence="1" id="KW-1133">Transmembrane helix</keyword>
<protein>
    <submittedName>
        <fullName evidence="2">Uncharacterized protein</fullName>
    </submittedName>
</protein>
<evidence type="ECO:0000256" key="1">
    <source>
        <dbReference type="SAM" id="Phobius"/>
    </source>
</evidence>
<dbReference type="KEGG" id="fgg:FSB75_16480"/>
<name>A0A5B8UPE5_9BACT</name>
<organism evidence="2 3">
    <name type="scientific">Flavisolibacter ginsenosidimutans</name>
    <dbReference type="NCBI Taxonomy" id="661481"/>
    <lineage>
        <taxon>Bacteria</taxon>
        <taxon>Pseudomonadati</taxon>
        <taxon>Bacteroidota</taxon>
        <taxon>Chitinophagia</taxon>
        <taxon>Chitinophagales</taxon>
        <taxon>Chitinophagaceae</taxon>
        <taxon>Flavisolibacter</taxon>
    </lineage>
</organism>
<accession>A0A5B8UPE5</accession>
<dbReference type="OrthoDB" id="1144067at2"/>
<feature type="transmembrane region" description="Helical" evidence="1">
    <location>
        <begin position="7"/>
        <end position="28"/>
    </location>
</feature>
<gene>
    <name evidence="2" type="ORF">FSB75_16480</name>
</gene>
<keyword evidence="1" id="KW-0472">Membrane</keyword>
<dbReference type="Proteomes" id="UP000321204">
    <property type="component" value="Chromosome"/>
</dbReference>
<feature type="transmembrane region" description="Helical" evidence="1">
    <location>
        <begin position="48"/>
        <end position="67"/>
    </location>
</feature>
<evidence type="ECO:0000313" key="3">
    <source>
        <dbReference type="Proteomes" id="UP000321204"/>
    </source>
</evidence>
<sequence>MDAIGSAVILIPVAGEVIWAPISAFLYWRMFGFRKGFLGGVFSFVEELIPGLDFIPTFTISWVLLYFKRNKAALSIRPFIR</sequence>
<evidence type="ECO:0000313" key="2">
    <source>
        <dbReference type="EMBL" id="QEC58557.1"/>
    </source>
</evidence>
<reference evidence="2 3" key="1">
    <citation type="journal article" date="2015" name="Int. J. Syst. Evol. Microbiol.">
        <title>Flavisolibacter ginsenosidimutans sp. nov., with ginsenoside-converting activity isolated from soil used for cultivating ginseng.</title>
        <authorList>
            <person name="Zhao Y."/>
            <person name="Liu Q."/>
            <person name="Kang M.S."/>
            <person name="Jin F."/>
            <person name="Yu H."/>
            <person name="Im W.T."/>
        </authorList>
    </citation>
    <scope>NUCLEOTIDE SEQUENCE [LARGE SCALE GENOMIC DNA]</scope>
    <source>
        <strain evidence="2 3">Gsoil 636</strain>
    </source>
</reference>
<dbReference type="EMBL" id="CP042433">
    <property type="protein sequence ID" value="QEC58557.1"/>
    <property type="molecule type" value="Genomic_DNA"/>
</dbReference>
<dbReference type="AlphaFoldDB" id="A0A5B8UPE5"/>
<proteinExistence type="predicted"/>
<keyword evidence="1" id="KW-0812">Transmembrane</keyword>